<dbReference type="GO" id="GO:0016301">
    <property type="term" value="F:kinase activity"/>
    <property type="evidence" value="ECO:0007669"/>
    <property type="project" value="UniProtKB-KW"/>
</dbReference>
<dbReference type="Proteomes" id="UP000231383">
    <property type="component" value="Unassembled WGS sequence"/>
</dbReference>
<comment type="caution">
    <text evidence="1">The sequence shown here is derived from an EMBL/GenBank/DDBJ whole genome shotgun (WGS) entry which is preliminary data.</text>
</comment>
<proteinExistence type="predicted"/>
<feature type="non-terminal residue" evidence="1">
    <location>
        <position position="55"/>
    </location>
</feature>
<keyword evidence="1" id="KW-0808">Transferase</keyword>
<reference evidence="2" key="1">
    <citation type="submission" date="2017-09" db="EMBL/GenBank/DDBJ databases">
        <title>Depth-based differentiation of microbial function through sediment-hosted aquifers and enrichment of novel symbionts in the deep terrestrial subsurface.</title>
        <authorList>
            <person name="Probst A.J."/>
            <person name="Ladd B."/>
            <person name="Jarett J.K."/>
            <person name="Geller-Mcgrath D.E."/>
            <person name="Sieber C.M.K."/>
            <person name="Emerson J.B."/>
            <person name="Anantharaman K."/>
            <person name="Thomas B.C."/>
            <person name="Malmstrom R."/>
            <person name="Stieglmeier M."/>
            <person name="Klingl A."/>
            <person name="Woyke T."/>
            <person name="Ryan C.M."/>
            <person name="Banfield J.F."/>
        </authorList>
    </citation>
    <scope>NUCLEOTIDE SEQUENCE [LARGE SCALE GENOMIC DNA]</scope>
</reference>
<dbReference type="SUPFAM" id="SSF54211">
    <property type="entry name" value="Ribosomal protein S5 domain 2-like"/>
    <property type="match status" value="1"/>
</dbReference>
<gene>
    <name evidence="1" type="ORF">CO051_07275</name>
</gene>
<name>A0A2M8EW89_9BACT</name>
<sequence length="55" mass="6251">MIISRTPFRISFAGGGTDLPEFYLKNEGQVISTGIDKYIYVAVKRQTAISEHKFR</sequence>
<dbReference type="EMBL" id="PFSC01000191">
    <property type="protein sequence ID" value="PJC30135.1"/>
    <property type="molecule type" value="Genomic_DNA"/>
</dbReference>
<dbReference type="InterPro" id="IPR020568">
    <property type="entry name" value="Ribosomal_Su5_D2-typ_SF"/>
</dbReference>
<organism evidence="1 2">
    <name type="scientific">Candidatus Roizmanbacteria bacterium CG_4_9_14_0_2_um_filter_39_13</name>
    <dbReference type="NCBI Taxonomy" id="1974839"/>
    <lineage>
        <taxon>Bacteria</taxon>
        <taxon>Candidatus Roizmaniibacteriota</taxon>
    </lineage>
</organism>
<evidence type="ECO:0000313" key="1">
    <source>
        <dbReference type="EMBL" id="PJC30135.1"/>
    </source>
</evidence>
<dbReference type="AlphaFoldDB" id="A0A2M8EW89"/>
<accession>A0A2M8EW89</accession>
<evidence type="ECO:0000313" key="2">
    <source>
        <dbReference type="Proteomes" id="UP000231383"/>
    </source>
</evidence>
<dbReference type="Gene3D" id="3.30.230.120">
    <property type="match status" value="1"/>
</dbReference>
<keyword evidence="1" id="KW-0418">Kinase</keyword>
<protein>
    <submittedName>
        <fullName evidence="1">Kinase</fullName>
    </submittedName>
</protein>